<dbReference type="PANTHER" id="PTHR21496:SF0">
    <property type="entry name" value="RIESKE DOMAIN-CONTAINING PROTEIN"/>
    <property type="match status" value="1"/>
</dbReference>
<dbReference type="PANTHER" id="PTHR21496">
    <property type="entry name" value="FERREDOXIN-RELATED"/>
    <property type="match status" value="1"/>
</dbReference>
<evidence type="ECO:0000256" key="5">
    <source>
        <dbReference type="ARBA" id="ARBA00034078"/>
    </source>
</evidence>
<keyword evidence="2" id="KW-0479">Metal-binding</keyword>
<gene>
    <name evidence="7" type="ORF">METZ01_LOCUS462982</name>
</gene>
<evidence type="ECO:0000256" key="3">
    <source>
        <dbReference type="ARBA" id="ARBA00023004"/>
    </source>
</evidence>
<proteinExistence type="predicted"/>
<evidence type="ECO:0000256" key="4">
    <source>
        <dbReference type="ARBA" id="ARBA00023014"/>
    </source>
</evidence>
<keyword evidence="1" id="KW-0001">2Fe-2S</keyword>
<dbReference type="InterPro" id="IPR036922">
    <property type="entry name" value="Rieske_2Fe-2S_sf"/>
</dbReference>
<sequence>MGKIIACKTNELALGIMKKVTIDGREIVVANVGGNYFACDDTCTHAGASLSEGVIDGSTITCGWHGAQFDCKTGSL</sequence>
<dbReference type="PROSITE" id="PS51296">
    <property type="entry name" value="RIESKE"/>
    <property type="match status" value="1"/>
</dbReference>
<dbReference type="AlphaFoldDB" id="A0A383ASL6"/>
<dbReference type="EMBL" id="UINC01194172">
    <property type="protein sequence ID" value="SVE10128.1"/>
    <property type="molecule type" value="Genomic_DNA"/>
</dbReference>
<comment type="cofactor">
    <cofactor evidence="5">
        <name>[2Fe-2S] cluster</name>
        <dbReference type="ChEBI" id="CHEBI:190135"/>
    </cofactor>
</comment>
<dbReference type="SUPFAM" id="SSF50022">
    <property type="entry name" value="ISP domain"/>
    <property type="match status" value="1"/>
</dbReference>
<dbReference type="Gene3D" id="2.102.10.10">
    <property type="entry name" value="Rieske [2Fe-2S] iron-sulphur domain"/>
    <property type="match status" value="1"/>
</dbReference>
<accession>A0A383ASL6</accession>
<feature type="non-terminal residue" evidence="7">
    <location>
        <position position="76"/>
    </location>
</feature>
<evidence type="ECO:0000259" key="6">
    <source>
        <dbReference type="PROSITE" id="PS51296"/>
    </source>
</evidence>
<reference evidence="7" key="1">
    <citation type="submission" date="2018-05" db="EMBL/GenBank/DDBJ databases">
        <authorList>
            <person name="Lanie J.A."/>
            <person name="Ng W.-L."/>
            <person name="Kazmierczak K.M."/>
            <person name="Andrzejewski T.M."/>
            <person name="Davidsen T.M."/>
            <person name="Wayne K.J."/>
            <person name="Tettelin H."/>
            <person name="Glass J.I."/>
            <person name="Rusch D."/>
            <person name="Podicherti R."/>
            <person name="Tsui H.-C.T."/>
            <person name="Winkler M.E."/>
        </authorList>
    </citation>
    <scope>NUCLEOTIDE SEQUENCE</scope>
</reference>
<keyword evidence="3" id="KW-0408">Iron</keyword>
<protein>
    <recommendedName>
        <fullName evidence="6">Rieske domain-containing protein</fullName>
    </recommendedName>
</protein>
<keyword evidence="4" id="KW-0411">Iron-sulfur</keyword>
<evidence type="ECO:0000313" key="7">
    <source>
        <dbReference type="EMBL" id="SVE10128.1"/>
    </source>
</evidence>
<evidence type="ECO:0000256" key="2">
    <source>
        <dbReference type="ARBA" id="ARBA00022723"/>
    </source>
</evidence>
<organism evidence="7">
    <name type="scientific">marine metagenome</name>
    <dbReference type="NCBI Taxonomy" id="408172"/>
    <lineage>
        <taxon>unclassified sequences</taxon>
        <taxon>metagenomes</taxon>
        <taxon>ecological metagenomes</taxon>
    </lineage>
</organism>
<evidence type="ECO:0000256" key="1">
    <source>
        <dbReference type="ARBA" id="ARBA00022714"/>
    </source>
</evidence>
<feature type="domain" description="Rieske" evidence="6">
    <location>
        <begin position="4"/>
        <end position="76"/>
    </location>
</feature>
<dbReference type="GO" id="GO:0051537">
    <property type="term" value="F:2 iron, 2 sulfur cluster binding"/>
    <property type="evidence" value="ECO:0007669"/>
    <property type="project" value="UniProtKB-KW"/>
</dbReference>
<dbReference type="GO" id="GO:0046872">
    <property type="term" value="F:metal ion binding"/>
    <property type="evidence" value="ECO:0007669"/>
    <property type="project" value="UniProtKB-KW"/>
</dbReference>
<dbReference type="InterPro" id="IPR017941">
    <property type="entry name" value="Rieske_2Fe-2S"/>
</dbReference>
<dbReference type="Pfam" id="PF00355">
    <property type="entry name" value="Rieske"/>
    <property type="match status" value="1"/>
</dbReference>
<name>A0A383ASL6_9ZZZZ</name>